<evidence type="ECO:0000256" key="1">
    <source>
        <dbReference type="SAM" id="MobiDB-lite"/>
    </source>
</evidence>
<dbReference type="Proteomes" id="UP001303587">
    <property type="component" value="Chromosome"/>
</dbReference>
<sequence>MKNIYFSLPKIGYLYLEKVLVEIDVPPLLFVCKGEQNGLYLCVCTDSYKPPYEYLAVETTEELLLQMLCNKITMYDAFKQSPKSVAFKIKEGEDFRNDIINLVQIHEISDEDLPQKGAFFEIKTEYIKEYISELQRCKGKHNVYPSPDGKETPAIVAENPVAYRKSKNEKKQKSNRR</sequence>
<organism evidence="2 3">
    <name type="scientific">Methanolapillus millepedarum</name>
    <dbReference type="NCBI Taxonomy" id="3028296"/>
    <lineage>
        <taxon>Archaea</taxon>
        <taxon>Methanobacteriati</taxon>
        <taxon>Methanobacteriota</taxon>
        <taxon>Stenosarchaea group</taxon>
        <taxon>Methanomicrobia</taxon>
        <taxon>Methanosarcinales</taxon>
        <taxon>Methanosarcinaceae</taxon>
        <taxon>Methanolapillus</taxon>
    </lineage>
</organism>
<evidence type="ECO:0000313" key="2">
    <source>
        <dbReference type="EMBL" id="WNY25244.1"/>
    </source>
</evidence>
<dbReference type="EMBL" id="CP131060">
    <property type="protein sequence ID" value="WNY25244.1"/>
    <property type="molecule type" value="Genomic_DNA"/>
</dbReference>
<feature type="compositionally biased region" description="Basic residues" evidence="1">
    <location>
        <begin position="164"/>
        <end position="177"/>
    </location>
</feature>
<protein>
    <submittedName>
        <fullName evidence="2">Uncharacterized protein</fullName>
    </submittedName>
</protein>
<gene>
    <name evidence="2" type="ORF">MsAc7_07900</name>
</gene>
<name>A0AA96V2J3_9EURY</name>
<dbReference type="GeneID" id="89229903"/>
<dbReference type="RefSeq" id="WP_338103281.1">
    <property type="nucleotide sequence ID" value="NZ_CP131060.1"/>
</dbReference>
<proteinExistence type="predicted"/>
<reference evidence="2 3" key="1">
    <citation type="submission" date="2023-07" db="EMBL/GenBank/DDBJ databases">
        <title>Closed genoem sequence of Methanosarcinaceae archaeon Ac7.</title>
        <authorList>
            <person name="Poehlein A."/>
            <person name="Protasov E."/>
            <person name="Platt K."/>
            <person name="Reeh H."/>
            <person name="Daniel R."/>
            <person name="Brune A."/>
        </authorList>
    </citation>
    <scope>NUCLEOTIDE SEQUENCE [LARGE SCALE GENOMIC DNA]</scope>
    <source>
        <strain evidence="2 3">Ac7</strain>
    </source>
</reference>
<feature type="region of interest" description="Disordered" evidence="1">
    <location>
        <begin position="142"/>
        <end position="177"/>
    </location>
</feature>
<dbReference type="AlphaFoldDB" id="A0AA96V2J3"/>
<evidence type="ECO:0000313" key="3">
    <source>
        <dbReference type="Proteomes" id="UP001303587"/>
    </source>
</evidence>
<keyword evidence="3" id="KW-1185">Reference proteome</keyword>
<accession>A0AA96V2J3</accession>